<dbReference type="AlphaFoldDB" id="A0A371H310"/>
<name>A0A371H310_MUCPR</name>
<proteinExistence type="predicted"/>
<dbReference type="Proteomes" id="UP000257109">
    <property type="component" value="Unassembled WGS sequence"/>
</dbReference>
<accession>A0A371H310</accession>
<dbReference type="EMBL" id="QJKJ01003720">
    <property type="protein sequence ID" value="RDX97175.1"/>
    <property type="molecule type" value="Genomic_DNA"/>
</dbReference>
<gene>
    <name evidence="2" type="ORF">CR513_20083</name>
</gene>
<dbReference type="Pfam" id="PF00646">
    <property type="entry name" value="F-box"/>
    <property type="match status" value="1"/>
</dbReference>
<dbReference type="InterPro" id="IPR001810">
    <property type="entry name" value="F-box_dom"/>
</dbReference>
<sequence length="61" mass="7233">VFYASDIQKMFEEINKMKKAERFLNSDILVEILSRIPAKDLLHLKRVCKEWLQAVPSRKLT</sequence>
<comment type="caution">
    <text evidence="2">The sequence shown here is derived from an EMBL/GenBank/DDBJ whole genome shotgun (WGS) entry which is preliminary data.</text>
</comment>
<feature type="domain" description="F-box" evidence="1">
    <location>
        <begin position="24"/>
        <end position="60"/>
    </location>
</feature>
<organism evidence="2 3">
    <name type="scientific">Mucuna pruriens</name>
    <name type="common">Velvet bean</name>
    <name type="synonym">Dolichos pruriens</name>
    <dbReference type="NCBI Taxonomy" id="157652"/>
    <lineage>
        <taxon>Eukaryota</taxon>
        <taxon>Viridiplantae</taxon>
        <taxon>Streptophyta</taxon>
        <taxon>Embryophyta</taxon>
        <taxon>Tracheophyta</taxon>
        <taxon>Spermatophyta</taxon>
        <taxon>Magnoliopsida</taxon>
        <taxon>eudicotyledons</taxon>
        <taxon>Gunneridae</taxon>
        <taxon>Pentapetalae</taxon>
        <taxon>rosids</taxon>
        <taxon>fabids</taxon>
        <taxon>Fabales</taxon>
        <taxon>Fabaceae</taxon>
        <taxon>Papilionoideae</taxon>
        <taxon>50 kb inversion clade</taxon>
        <taxon>NPAAA clade</taxon>
        <taxon>indigoferoid/millettioid clade</taxon>
        <taxon>Phaseoleae</taxon>
        <taxon>Mucuna</taxon>
    </lineage>
</organism>
<dbReference type="Gene3D" id="1.20.1280.50">
    <property type="match status" value="1"/>
</dbReference>
<evidence type="ECO:0000313" key="3">
    <source>
        <dbReference type="Proteomes" id="UP000257109"/>
    </source>
</evidence>
<keyword evidence="3" id="KW-1185">Reference proteome</keyword>
<evidence type="ECO:0000259" key="1">
    <source>
        <dbReference type="Pfam" id="PF00646"/>
    </source>
</evidence>
<evidence type="ECO:0000313" key="2">
    <source>
        <dbReference type="EMBL" id="RDX97175.1"/>
    </source>
</evidence>
<feature type="non-terminal residue" evidence="2">
    <location>
        <position position="1"/>
    </location>
</feature>
<dbReference type="InterPro" id="IPR036047">
    <property type="entry name" value="F-box-like_dom_sf"/>
</dbReference>
<dbReference type="OrthoDB" id="1751495at2759"/>
<protein>
    <recommendedName>
        <fullName evidence="1">F-box domain-containing protein</fullName>
    </recommendedName>
</protein>
<reference evidence="2" key="1">
    <citation type="submission" date="2018-05" db="EMBL/GenBank/DDBJ databases">
        <title>Draft genome of Mucuna pruriens seed.</title>
        <authorList>
            <person name="Nnadi N.E."/>
            <person name="Vos R."/>
            <person name="Hasami M.H."/>
            <person name="Devisetty U.K."/>
            <person name="Aguiy J.C."/>
        </authorList>
    </citation>
    <scope>NUCLEOTIDE SEQUENCE [LARGE SCALE GENOMIC DNA]</scope>
    <source>
        <strain evidence="2">JCA_2017</strain>
    </source>
</reference>
<dbReference type="SUPFAM" id="SSF81383">
    <property type="entry name" value="F-box domain"/>
    <property type="match status" value="1"/>
</dbReference>